<feature type="domain" description="GST C-terminal" evidence="1">
    <location>
        <begin position="1"/>
        <end position="134"/>
    </location>
</feature>
<dbReference type="AlphaFoldDB" id="A0A1Q5UFX2"/>
<dbReference type="PANTHER" id="PTHR44051:SF8">
    <property type="entry name" value="GLUTATHIONE S-TRANSFERASE GSTA"/>
    <property type="match status" value="1"/>
</dbReference>
<protein>
    <submittedName>
        <fullName evidence="2">Disulfide-bond oxidoreductase YfcG</fullName>
    </submittedName>
</protein>
<comment type="caution">
    <text evidence="2">The sequence shown here is derived from an EMBL/GenBank/DDBJ whole genome shotgun (WGS) entry which is preliminary data.</text>
</comment>
<dbReference type="Pfam" id="PF00043">
    <property type="entry name" value="GST_C"/>
    <property type="match status" value="1"/>
</dbReference>
<reference evidence="2 3" key="1">
    <citation type="submission" date="2016-10" db="EMBL/GenBank/DDBJ databases">
        <title>Genome sequence of the ascomycete fungus Penicillium subrubescens.</title>
        <authorList>
            <person name="De Vries R.P."/>
            <person name="Peng M."/>
            <person name="Dilokpimol A."/>
            <person name="Hilden K."/>
            <person name="Makela M.R."/>
            <person name="Grigoriev I."/>
            <person name="Riley R."/>
            <person name="Granchi Z."/>
        </authorList>
    </citation>
    <scope>NUCLEOTIDE SEQUENCE [LARGE SCALE GENOMIC DNA]</scope>
    <source>
        <strain evidence="2 3">CBS 132785</strain>
    </source>
</reference>
<dbReference type="EMBL" id="MNBE01000280">
    <property type="protein sequence ID" value="OKP11376.1"/>
    <property type="molecule type" value="Genomic_DNA"/>
</dbReference>
<dbReference type="PROSITE" id="PS50405">
    <property type="entry name" value="GST_CTER"/>
    <property type="match status" value="1"/>
</dbReference>
<organism evidence="2 3">
    <name type="scientific">Penicillium subrubescens</name>
    <dbReference type="NCBI Taxonomy" id="1316194"/>
    <lineage>
        <taxon>Eukaryota</taxon>
        <taxon>Fungi</taxon>
        <taxon>Dikarya</taxon>
        <taxon>Ascomycota</taxon>
        <taxon>Pezizomycotina</taxon>
        <taxon>Eurotiomycetes</taxon>
        <taxon>Eurotiomycetidae</taxon>
        <taxon>Eurotiales</taxon>
        <taxon>Aspergillaceae</taxon>
        <taxon>Penicillium</taxon>
    </lineage>
</organism>
<evidence type="ECO:0000259" key="1">
    <source>
        <dbReference type="PROSITE" id="PS50405"/>
    </source>
</evidence>
<dbReference type="SUPFAM" id="SSF47616">
    <property type="entry name" value="GST C-terminal domain-like"/>
    <property type="match status" value="1"/>
</dbReference>
<dbReference type="PANTHER" id="PTHR44051">
    <property type="entry name" value="GLUTATHIONE S-TRANSFERASE-RELATED"/>
    <property type="match status" value="1"/>
</dbReference>
<name>A0A1Q5UFX2_9EURO</name>
<evidence type="ECO:0000313" key="3">
    <source>
        <dbReference type="Proteomes" id="UP000186955"/>
    </source>
</evidence>
<keyword evidence="3" id="KW-1185">Reference proteome</keyword>
<dbReference type="Gene3D" id="1.20.1050.130">
    <property type="match status" value="2"/>
</dbReference>
<evidence type="ECO:0000313" key="2">
    <source>
        <dbReference type="EMBL" id="OKP11376.1"/>
    </source>
</evidence>
<proteinExistence type="predicted"/>
<sequence length="150" mass="17100">MSSDIILYTWSTANGIKPSITLEELGLPYKFEPIDIGVNIQNEDIKRFLDETKRLYSVLEFRLKESLYLAGSKYTIADIASYTWVRHGPALLEIDLSEFPALEKWVDEIGKRPAVQQGADVPHVDRTNEQKELFQSARAKIDGMTNSDKH</sequence>
<dbReference type="STRING" id="1316194.A0A1Q5UFX2"/>
<gene>
    <name evidence="2" type="ORF">PENSUB_3068</name>
</gene>
<accession>A0A1Q5UFX2</accession>
<dbReference type="Proteomes" id="UP000186955">
    <property type="component" value="Unassembled WGS sequence"/>
</dbReference>
<dbReference type="InterPro" id="IPR010987">
    <property type="entry name" value="Glutathione-S-Trfase_C-like"/>
</dbReference>
<dbReference type="InterPro" id="IPR004046">
    <property type="entry name" value="GST_C"/>
</dbReference>
<dbReference type="InterPro" id="IPR036282">
    <property type="entry name" value="Glutathione-S-Trfase_C_sf"/>
</dbReference>